<sequence length="782" mass="86118">MGLPQVSSKLADEVTTSPSTVVPIPSQFGGDRTADLDGLHTERTDNIIRGNFSCSSIGDCQKKTAIELSKSSDGFHKEKIIIDGPVNLHKLKIDSVDKNCWFPTSVRRNTHSPVLRVVGFESSGSASLVNGYQRVSSDTACPSVTSGASDRSVDSPGLQLRKRLLSPLSATVGQNTFRGELLNLAGGCDQVDSSILIEGGNFFTSQDSKKANIGINDGSQPPKRALYRCSKLSDTLDNDASRPIFTDGSLLEMKEPRHAVESSPYKEMGKVNSFAGALKISPRKLNSPPLAFSPLGPKCPVRMKTAESCGCISNKFQGDQLILNNAEKPLHDGISEILFASEDQFRMTNDTFKDFCFVRNDLDSFIPRSCSHIGENCGPESTSAPQCIKFVRSLGGLPVRRSLIGSFEESLLSGRFSSSSDNKRLDGFLAVLNVTGGNFSPPSRKLPFSVISVDGDSSLLYYASIDLAGNMPSNKCKVPKMRRSLSNEDSRASKCRLRIPMKGCIQLVLSNPERTPLHTLFCNYDLTDMPSGTKTFVRQKVTIESSRSSISRVKEGIENCSMRIGCKATTFSSSSEQVEFHDLVYNIRSTNQTSNFQVDERSELRGCVCTDNTQGCYLATKSETVNEINPAFFSDADCLVRRSDFDVAMHISSTDCNISQCQKIDESSCNPLDEFHSIADKSVDRSLKVNESNACSGVIRYALHLRFLCPLSRKHSKSIQRCKSDPLAVPHANVIDTQEERRFYLYNDIRVVFPQRHSDGDEGKLRVEHHYPSDPKYFDISN</sequence>
<organism evidence="3">
    <name type="scientific">Anthurium amnicola</name>
    <dbReference type="NCBI Taxonomy" id="1678845"/>
    <lineage>
        <taxon>Eukaryota</taxon>
        <taxon>Viridiplantae</taxon>
        <taxon>Streptophyta</taxon>
        <taxon>Embryophyta</taxon>
        <taxon>Tracheophyta</taxon>
        <taxon>Spermatophyta</taxon>
        <taxon>Magnoliopsida</taxon>
        <taxon>Liliopsida</taxon>
        <taxon>Araceae</taxon>
        <taxon>Pothoideae</taxon>
        <taxon>Potheae</taxon>
        <taxon>Anthurium</taxon>
    </lineage>
</organism>
<reference evidence="3" key="1">
    <citation type="submission" date="2015-07" db="EMBL/GenBank/DDBJ databases">
        <title>Transcriptome Assembly of Anthurium amnicola.</title>
        <authorList>
            <person name="Suzuki J."/>
        </authorList>
    </citation>
    <scope>NUCLEOTIDE SEQUENCE</scope>
</reference>
<evidence type="ECO:0000256" key="1">
    <source>
        <dbReference type="SAM" id="MobiDB-lite"/>
    </source>
</evidence>
<evidence type="ECO:0000259" key="2">
    <source>
        <dbReference type="SMART" id="SM01177"/>
    </source>
</evidence>
<feature type="region of interest" description="Disordered" evidence="1">
    <location>
        <begin position="1"/>
        <end position="27"/>
    </location>
</feature>
<name>A0A1D1ZK03_9ARAE</name>
<evidence type="ECO:0000313" key="3">
    <source>
        <dbReference type="EMBL" id="JAT67159.1"/>
    </source>
</evidence>
<dbReference type="SMART" id="SM01177">
    <property type="entry name" value="DUF4210"/>
    <property type="match status" value="1"/>
</dbReference>
<dbReference type="Pfam" id="PF13915">
    <property type="entry name" value="DUF4210"/>
    <property type="match status" value="1"/>
</dbReference>
<dbReference type="Pfam" id="PF13889">
    <property type="entry name" value="Chromosome_seg"/>
    <property type="match status" value="1"/>
</dbReference>
<dbReference type="AlphaFoldDB" id="A0A1D1ZK03"/>
<gene>
    <name evidence="3" type="primary">FAM214B_6</name>
    <name evidence="3" type="ORF">g.60080</name>
</gene>
<dbReference type="PANTHER" id="PTHR13199:SF11">
    <property type="entry name" value="PROTEIN ATOSSA"/>
    <property type="match status" value="1"/>
</dbReference>
<feature type="compositionally biased region" description="Polar residues" evidence="1">
    <location>
        <begin position="1"/>
        <end position="20"/>
    </location>
</feature>
<dbReference type="InterPro" id="IPR025261">
    <property type="entry name" value="Atos-like_cons_dom"/>
</dbReference>
<dbReference type="PANTHER" id="PTHR13199">
    <property type="entry name" value="GH03947P"/>
    <property type="match status" value="1"/>
</dbReference>
<accession>A0A1D1ZK03</accession>
<feature type="domain" description="Atos-like conserved" evidence="2">
    <location>
        <begin position="403"/>
        <end position="462"/>
    </location>
</feature>
<dbReference type="EMBL" id="GDJX01000777">
    <property type="protein sequence ID" value="JAT67159.1"/>
    <property type="molecule type" value="Transcribed_RNA"/>
</dbReference>
<dbReference type="InterPro" id="IPR033473">
    <property type="entry name" value="Atos-like_C"/>
</dbReference>
<protein>
    <submittedName>
        <fullName evidence="3">Protein FAM214B</fullName>
    </submittedName>
</protein>
<proteinExistence type="predicted"/>
<dbReference type="InterPro" id="IPR051506">
    <property type="entry name" value="ATOS_Transcription_Regulators"/>
</dbReference>